<evidence type="ECO:0000256" key="2">
    <source>
        <dbReference type="ARBA" id="ARBA00022692"/>
    </source>
</evidence>
<evidence type="ECO:0000256" key="5">
    <source>
        <dbReference type="RuleBase" id="RU363107"/>
    </source>
</evidence>
<keyword evidence="3 5" id="KW-1133">Transmembrane helix</keyword>
<protein>
    <recommendedName>
        <fullName evidence="5">PRA1 family protein</fullName>
    </recommendedName>
</protein>
<comment type="caution">
    <text evidence="6">The sequence shown here is derived from an EMBL/GenBank/DDBJ whole genome shotgun (WGS) entry which is preliminary data.</text>
</comment>
<dbReference type="Proteomes" id="UP000549394">
    <property type="component" value="Unassembled WGS sequence"/>
</dbReference>
<dbReference type="Pfam" id="PF03208">
    <property type="entry name" value="PRA1"/>
    <property type="match status" value="1"/>
</dbReference>
<dbReference type="OrthoDB" id="18213at2759"/>
<gene>
    <name evidence="6" type="ORF">DGYR_LOCUS3358</name>
</gene>
<evidence type="ECO:0000256" key="4">
    <source>
        <dbReference type="ARBA" id="ARBA00023136"/>
    </source>
</evidence>
<feature type="transmembrane region" description="Helical" evidence="5">
    <location>
        <begin position="71"/>
        <end position="88"/>
    </location>
</feature>
<dbReference type="AlphaFoldDB" id="A0A7I8VGY3"/>
<accession>A0A7I8VGY3</accession>
<keyword evidence="7" id="KW-1185">Reference proteome</keyword>
<reference evidence="6 7" key="1">
    <citation type="submission" date="2020-08" db="EMBL/GenBank/DDBJ databases">
        <authorList>
            <person name="Hejnol A."/>
        </authorList>
    </citation>
    <scope>NUCLEOTIDE SEQUENCE [LARGE SCALE GENOMIC DNA]</scope>
</reference>
<comment type="similarity">
    <text evidence="5">Belongs to the PRA1 family.</text>
</comment>
<feature type="transmembrane region" description="Helical" evidence="5">
    <location>
        <begin position="45"/>
        <end position="65"/>
    </location>
</feature>
<dbReference type="GO" id="GO:0016020">
    <property type="term" value="C:membrane"/>
    <property type="evidence" value="ECO:0007669"/>
    <property type="project" value="UniProtKB-SubCell"/>
</dbReference>
<evidence type="ECO:0000256" key="1">
    <source>
        <dbReference type="ARBA" id="ARBA00004141"/>
    </source>
</evidence>
<proteinExistence type="inferred from homology"/>
<dbReference type="EMBL" id="CAJFCJ010000005">
    <property type="protein sequence ID" value="CAD5114527.1"/>
    <property type="molecule type" value="Genomic_DNA"/>
</dbReference>
<feature type="transmembrane region" description="Helical" evidence="5">
    <location>
        <begin position="100"/>
        <end position="118"/>
    </location>
</feature>
<evidence type="ECO:0000313" key="6">
    <source>
        <dbReference type="EMBL" id="CAD5114527.1"/>
    </source>
</evidence>
<comment type="subcellular location">
    <subcellularLocation>
        <location evidence="1 5">Membrane</location>
        <topology evidence="1 5">Multi-pass membrane protein</topology>
    </subcellularLocation>
</comment>
<sequence length="179" mass="20258">MEMRKNVIEFAPLRSMNDFVLEKARFEMPNLSNPNKWANRVINNLLYYQSNYLLSIIAVFLLVGLLHPANMLIGIGSFCVAFAIVKYVKQNHSSRNFRKSKFNGLLLLGLGVLLIFLLGSILTFLFGIALPLLLVIIHASLRLRNIKNKVNNVKEFVGQKRTPMGVLLETLELDDSLAI</sequence>
<name>A0A7I8VGY3_9ANNE</name>
<dbReference type="PANTHER" id="PTHR12859">
    <property type="entry name" value="PRA1 PROTEIN"/>
    <property type="match status" value="1"/>
</dbReference>
<organism evidence="6 7">
    <name type="scientific">Dimorphilus gyrociliatus</name>
    <dbReference type="NCBI Taxonomy" id="2664684"/>
    <lineage>
        <taxon>Eukaryota</taxon>
        <taxon>Metazoa</taxon>
        <taxon>Spiralia</taxon>
        <taxon>Lophotrochozoa</taxon>
        <taxon>Annelida</taxon>
        <taxon>Polychaeta</taxon>
        <taxon>Polychaeta incertae sedis</taxon>
        <taxon>Dinophilidae</taxon>
        <taxon>Dimorphilus</taxon>
    </lineage>
</organism>
<evidence type="ECO:0000256" key="3">
    <source>
        <dbReference type="ARBA" id="ARBA00022989"/>
    </source>
</evidence>
<evidence type="ECO:0000313" key="7">
    <source>
        <dbReference type="Proteomes" id="UP000549394"/>
    </source>
</evidence>
<feature type="transmembrane region" description="Helical" evidence="5">
    <location>
        <begin position="124"/>
        <end position="141"/>
    </location>
</feature>
<dbReference type="PANTHER" id="PTHR12859:SF0">
    <property type="entry name" value="PRA1 FAMILY PROTEIN"/>
    <property type="match status" value="1"/>
</dbReference>
<keyword evidence="4 5" id="KW-0472">Membrane</keyword>
<dbReference type="InterPro" id="IPR004895">
    <property type="entry name" value="Prenylated_rab_accept_PRA1"/>
</dbReference>
<keyword evidence="2 5" id="KW-0812">Transmembrane</keyword>